<feature type="transmembrane region" description="Helical" evidence="7">
    <location>
        <begin position="566"/>
        <end position="590"/>
    </location>
</feature>
<proteinExistence type="predicted"/>
<comment type="caution">
    <text evidence="9">The sequence shown here is derived from an EMBL/GenBank/DDBJ whole genome shotgun (WGS) entry which is preliminary data.</text>
</comment>
<dbReference type="NCBIfam" id="TIGR03062">
    <property type="entry name" value="pip_yhgE_Cterm"/>
    <property type="match status" value="1"/>
</dbReference>
<dbReference type="Proteomes" id="UP000295601">
    <property type="component" value="Unassembled WGS sequence"/>
</dbReference>
<feature type="transmembrane region" description="Helical" evidence="7">
    <location>
        <begin position="596"/>
        <end position="620"/>
    </location>
</feature>
<reference evidence="9 10" key="1">
    <citation type="submission" date="2019-03" db="EMBL/GenBank/DDBJ databases">
        <title>Genomic analyses of the natural microbiome of Caenorhabditis elegans.</title>
        <authorList>
            <person name="Samuel B."/>
        </authorList>
    </citation>
    <scope>NUCLEOTIDE SEQUENCE [LARGE SCALE GENOMIC DNA]</scope>
    <source>
        <strain evidence="9 10">JUb18</strain>
    </source>
</reference>
<dbReference type="Gene3D" id="3.40.1710.10">
    <property type="entry name" value="abc type-2 transporter like domain"/>
    <property type="match status" value="1"/>
</dbReference>
<evidence type="ECO:0000256" key="5">
    <source>
        <dbReference type="SAM" id="Coils"/>
    </source>
</evidence>
<feature type="region of interest" description="Disordered" evidence="6">
    <location>
        <begin position="851"/>
        <end position="980"/>
    </location>
</feature>
<feature type="transmembrane region" description="Helical" evidence="7">
    <location>
        <begin position="680"/>
        <end position="701"/>
    </location>
</feature>
<gene>
    <name evidence="9" type="ORF">EDF62_0678</name>
</gene>
<evidence type="ECO:0000313" key="9">
    <source>
        <dbReference type="EMBL" id="TDP94268.1"/>
    </source>
</evidence>
<evidence type="ECO:0000256" key="1">
    <source>
        <dbReference type="ARBA" id="ARBA00004141"/>
    </source>
</evidence>
<dbReference type="EMBL" id="SNYA01000002">
    <property type="protein sequence ID" value="TDP94268.1"/>
    <property type="molecule type" value="Genomic_DNA"/>
</dbReference>
<dbReference type="PANTHER" id="PTHR43077:SF10">
    <property type="entry name" value="TRANSPORT PERMEASE PROTEIN"/>
    <property type="match status" value="1"/>
</dbReference>
<dbReference type="InterPro" id="IPR017501">
    <property type="entry name" value="Phage_infect_YhgE_C"/>
</dbReference>
<keyword evidence="2 7" id="KW-0812">Transmembrane</keyword>
<feature type="coiled-coil region" evidence="5">
    <location>
        <begin position="340"/>
        <end position="367"/>
    </location>
</feature>
<feature type="transmembrane region" description="Helical" evidence="7">
    <location>
        <begin position="627"/>
        <end position="645"/>
    </location>
</feature>
<feature type="domain" description="ABC-2 type transporter transmembrane" evidence="8">
    <location>
        <begin position="485"/>
        <end position="699"/>
    </location>
</feature>
<feature type="transmembrane region" description="Helical" evidence="7">
    <location>
        <begin position="21"/>
        <end position="38"/>
    </location>
</feature>
<feature type="transmembrane region" description="Helical" evidence="7">
    <location>
        <begin position="521"/>
        <end position="545"/>
    </location>
</feature>
<feature type="domain" description="ABC-2 type transporter transmembrane" evidence="8">
    <location>
        <begin position="23"/>
        <end position="173"/>
    </location>
</feature>
<keyword evidence="3 7" id="KW-1133">Transmembrane helix</keyword>
<feature type="compositionally biased region" description="Low complexity" evidence="6">
    <location>
        <begin position="851"/>
        <end position="862"/>
    </location>
</feature>
<organism evidence="9 10">
    <name type="scientific">Leucobacter luti</name>
    <dbReference type="NCBI Taxonomy" id="340320"/>
    <lineage>
        <taxon>Bacteria</taxon>
        <taxon>Bacillati</taxon>
        <taxon>Actinomycetota</taxon>
        <taxon>Actinomycetes</taxon>
        <taxon>Micrococcales</taxon>
        <taxon>Microbacteriaceae</taxon>
        <taxon>Leucobacter</taxon>
    </lineage>
</organism>
<dbReference type="Pfam" id="PF12698">
    <property type="entry name" value="ABC2_membrane_3"/>
    <property type="match status" value="2"/>
</dbReference>
<sequence>MRQSWQIFKRDVTRILRVRKTWVIVIGILITPALYAWFNINAFWDPYANTSNITIAVANLDEGADSELTGPVNIGEEVVEQLRDNDQLGWEFMDKADAMQAVKRGDAYASIVIPADFSADLLSMTTGTFTQPALHYFVNEKASAIAPKITDVGASQLDKQITSAFKEQVAHAATEAVTDAGDSAELRLLNARSNTLNVFDKTAQSLDASRSNIAELQDGIASSRTELASARDTLRSVDTTLSDVQTAVTEAQGIILETQQQVVTFSDAATSAYLKGTTLLSDAAASAHVSITELTQGLDQAGARISSSITAVTAVVESNEASITQLRELLADSSLDPATAQQLTDVLNTLEAQNTQHQAVLTQLSDLNSSAAAAVQSVRDASDALTQATQDTRGAATQLRTVITETVPAVNAAMSQLSASAGQFASAIGSQQTVLAEADTLLGGIDEQLGSTATALESFEADLGGISGGVKSAKADVLALGAASEWNALSTLTGLDPDQIAQFVSAPVTVQEQVVFPITSYGSAMAALFTNLSLWIGAFVLMVIFKIEVDTEGFKNVTVRQAYLGRFYLLGTLAMLQALIVCSGNLIIGVQTVNPFVYVGTGIFTALVYVSIIYALCVAFGHIGRGLCVLLVIMQIPGASGLYPIELMPGFFRAIYPLLPFSYGIDAMRETIAGFYGGHYWKYMGVLTLMMVLSFVLGLVLRRRLANFNLLFNREIASTDLMIGEKVQVVGSGYRLTDVIHAMQNRHEYRDDLARRSRPFTQHYPALLRGTLLVGGVGLVVLAIIAWALPGGKAPLLGVWVAWCLLIMGFLVVIEYIKQSFANAQKVAELNDSDLRDAMLTEGDGLHTMLGADGAAGTDGTAGANGTGEPGERARSRDSGANPTLGGVATTTAVLPRARDASTPGEITTPAEPDSIDEVMSDWFGDPSPSAGADPDPDPVPDPDTTEDPGTTEDPDTTDTTRLDTARDTDTDTTNGGQRA</sequence>
<dbReference type="PANTHER" id="PTHR43077">
    <property type="entry name" value="TRANSPORT PERMEASE YVFS-RELATED"/>
    <property type="match status" value="1"/>
</dbReference>
<dbReference type="InterPro" id="IPR017500">
    <property type="entry name" value="Phage_infect_YhgE_N"/>
</dbReference>
<protein>
    <submittedName>
        <fullName evidence="9">Putative membrane protein</fullName>
    </submittedName>
</protein>
<feature type="compositionally biased region" description="Basic and acidic residues" evidence="6">
    <location>
        <begin position="959"/>
        <end position="970"/>
    </location>
</feature>
<dbReference type="AlphaFoldDB" id="A0A4V3CYI4"/>
<dbReference type="InterPro" id="IPR051328">
    <property type="entry name" value="T7SS_ABC-Transporter"/>
</dbReference>
<feature type="compositionally biased region" description="Acidic residues" evidence="6">
    <location>
        <begin position="935"/>
        <end position="957"/>
    </location>
</feature>
<evidence type="ECO:0000256" key="3">
    <source>
        <dbReference type="ARBA" id="ARBA00022989"/>
    </source>
</evidence>
<keyword evidence="4 7" id="KW-0472">Membrane</keyword>
<evidence type="ECO:0000259" key="8">
    <source>
        <dbReference type="Pfam" id="PF12698"/>
    </source>
</evidence>
<comment type="subcellular location">
    <subcellularLocation>
        <location evidence="1">Membrane</location>
        <topology evidence="1">Multi-pass membrane protein</topology>
    </subcellularLocation>
</comment>
<dbReference type="NCBIfam" id="TIGR03061">
    <property type="entry name" value="pip_yhgE_Nterm"/>
    <property type="match status" value="1"/>
</dbReference>
<dbReference type="GO" id="GO:0140359">
    <property type="term" value="F:ABC-type transporter activity"/>
    <property type="evidence" value="ECO:0007669"/>
    <property type="project" value="InterPro"/>
</dbReference>
<evidence type="ECO:0000256" key="7">
    <source>
        <dbReference type="SAM" id="Phobius"/>
    </source>
</evidence>
<dbReference type="InterPro" id="IPR013525">
    <property type="entry name" value="ABC2_TM"/>
</dbReference>
<evidence type="ECO:0000256" key="2">
    <source>
        <dbReference type="ARBA" id="ARBA00022692"/>
    </source>
</evidence>
<accession>A0A4V3CYI4</accession>
<feature type="transmembrane region" description="Helical" evidence="7">
    <location>
        <begin position="795"/>
        <end position="817"/>
    </location>
</feature>
<keyword evidence="5" id="KW-0175">Coiled coil</keyword>
<evidence type="ECO:0000256" key="4">
    <source>
        <dbReference type="ARBA" id="ARBA00023136"/>
    </source>
</evidence>
<dbReference type="RefSeq" id="WP_133615848.1">
    <property type="nucleotide sequence ID" value="NZ_SNYA01000002.1"/>
</dbReference>
<keyword evidence="10" id="KW-1185">Reference proteome</keyword>
<evidence type="ECO:0000256" key="6">
    <source>
        <dbReference type="SAM" id="MobiDB-lite"/>
    </source>
</evidence>
<dbReference type="GO" id="GO:0016020">
    <property type="term" value="C:membrane"/>
    <property type="evidence" value="ECO:0007669"/>
    <property type="project" value="UniProtKB-SubCell"/>
</dbReference>
<dbReference type="OrthoDB" id="9811483at2"/>
<evidence type="ECO:0000313" key="10">
    <source>
        <dbReference type="Proteomes" id="UP000295601"/>
    </source>
</evidence>
<feature type="transmembrane region" description="Helical" evidence="7">
    <location>
        <begin position="766"/>
        <end position="789"/>
    </location>
</feature>
<name>A0A4V3CYI4_9MICO</name>